<evidence type="ECO:0000259" key="2">
    <source>
        <dbReference type="Pfam" id="PF07762"/>
    </source>
</evidence>
<keyword evidence="1" id="KW-0732">Signal</keyword>
<feature type="domain" description="DUF1618" evidence="2">
    <location>
        <begin position="70"/>
        <end position="197"/>
    </location>
</feature>
<dbReference type="InterPro" id="IPR011676">
    <property type="entry name" value="DUF1618"/>
</dbReference>
<dbReference type="PANTHER" id="PTHR33086">
    <property type="entry name" value="OS05G0468200 PROTEIN-RELATED"/>
    <property type="match status" value="1"/>
</dbReference>
<evidence type="ECO:0000313" key="4">
    <source>
        <dbReference type="Proteomes" id="UP000807115"/>
    </source>
</evidence>
<reference evidence="3" key="2">
    <citation type="submission" date="2020-10" db="EMBL/GenBank/DDBJ databases">
        <authorList>
            <person name="Cooper E.A."/>
            <person name="Brenton Z.W."/>
            <person name="Flinn B.S."/>
            <person name="Jenkins J."/>
            <person name="Shu S."/>
            <person name="Flowers D."/>
            <person name="Luo F."/>
            <person name="Wang Y."/>
            <person name="Xia P."/>
            <person name="Barry K."/>
            <person name="Daum C."/>
            <person name="Lipzen A."/>
            <person name="Yoshinaga Y."/>
            <person name="Schmutz J."/>
            <person name="Saski C."/>
            <person name="Vermerris W."/>
            <person name="Kresovich S."/>
        </authorList>
    </citation>
    <scope>NUCLEOTIDE SEQUENCE</scope>
</reference>
<comment type="caution">
    <text evidence="3">The sequence shown here is derived from an EMBL/GenBank/DDBJ whole genome shotgun (WGS) entry which is preliminary data.</text>
</comment>
<dbReference type="Proteomes" id="UP000807115">
    <property type="component" value="Chromosome 3"/>
</dbReference>
<evidence type="ECO:0000256" key="1">
    <source>
        <dbReference type="SAM" id="SignalP"/>
    </source>
</evidence>
<dbReference type="AlphaFoldDB" id="A0A921UL89"/>
<organism evidence="3 4">
    <name type="scientific">Sorghum bicolor</name>
    <name type="common">Sorghum</name>
    <name type="synonym">Sorghum vulgare</name>
    <dbReference type="NCBI Taxonomy" id="4558"/>
    <lineage>
        <taxon>Eukaryota</taxon>
        <taxon>Viridiplantae</taxon>
        <taxon>Streptophyta</taxon>
        <taxon>Embryophyta</taxon>
        <taxon>Tracheophyta</taxon>
        <taxon>Spermatophyta</taxon>
        <taxon>Magnoliopsida</taxon>
        <taxon>Liliopsida</taxon>
        <taxon>Poales</taxon>
        <taxon>Poaceae</taxon>
        <taxon>PACMAD clade</taxon>
        <taxon>Panicoideae</taxon>
        <taxon>Andropogonodae</taxon>
        <taxon>Andropogoneae</taxon>
        <taxon>Sorghinae</taxon>
        <taxon>Sorghum</taxon>
    </lineage>
</organism>
<evidence type="ECO:0000313" key="3">
    <source>
        <dbReference type="EMBL" id="KAG0535704.1"/>
    </source>
</evidence>
<feature type="signal peptide" evidence="1">
    <location>
        <begin position="1"/>
        <end position="25"/>
    </location>
</feature>
<feature type="non-terminal residue" evidence="3">
    <location>
        <position position="1"/>
    </location>
</feature>
<reference evidence="3" key="1">
    <citation type="journal article" date="2019" name="BMC Genomics">
        <title>A new reference genome for Sorghum bicolor reveals high levels of sequence similarity between sweet and grain genotypes: implications for the genetics of sugar metabolism.</title>
        <authorList>
            <person name="Cooper E.A."/>
            <person name="Brenton Z.W."/>
            <person name="Flinn B.S."/>
            <person name="Jenkins J."/>
            <person name="Shu S."/>
            <person name="Flowers D."/>
            <person name="Luo F."/>
            <person name="Wang Y."/>
            <person name="Xia P."/>
            <person name="Barry K."/>
            <person name="Daum C."/>
            <person name="Lipzen A."/>
            <person name="Yoshinaga Y."/>
            <person name="Schmutz J."/>
            <person name="Saski C."/>
            <person name="Vermerris W."/>
            <person name="Kresovich S."/>
        </authorList>
    </citation>
    <scope>NUCLEOTIDE SEQUENCE</scope>
</reference>
<proteinExistence type="predicted"/>
<dbReference type="Pfam" id="PF07762">
    <property type="entry name" value="DUF1618"/>
    <property type="match status" value="1"/>
</dbReference>
<protein>
    <recommendedName>
        <fullName evidence="2">DUF1618 domain-containing protein</fullName>
    </recommendedName>
</protein>
<dbReference type="EMBL" id="CM027682">
    <property type="protein sequence ID" value="KAG0535704.1"/>
    <property type="molecule type" value="Genomic_DNA"/>
</dbReference>
<dbReference type="PANTHER" id="PTHR33086:SF44">
    <property type="entry name" value="OS03G0683600 PROTEIN"/>
    <property type="match status" value="1"/>
</dbReference>
<accession>A0A921UL89</accession>
<name>A0A921UL89_SORBI</name>
<gene>
    <name evidence="3" type="ORF">BDA96_03G002400</name>
</gene>
<feature type="chain" id="PRO_5036860532" description="DUF1618 domain-containing protein" evidence="1">
    <location>
        <begin position="26"/>
        <end position="281"/>
    </location>
</feature>
<sequence>PPRVSFLTLAPSVSFLLADFHFTVGSGGEEDTLVRYWSRTRNWRTEYEASPDQTSTMRCPRDRYWVFDDVVSHHGKICFVPLPDVDVDFDQDRRFSSDLESKFERGIIGRRYVQLSDAKFRCVQIRKPRGHAHGASAAPTFITMRTLDDRETGDWTDPEYKLSFADIRASDTFKAAGLPDKDPVFALIHPKNPDVLYFFLDGYLFSFDMRAKKLIECEAHGLGNNPSSASVRAWELPPDYAAAIAPAPAAFRHYRRLDQQEELELGTVVSFLAGLARKAII</sequence>